<dbReference type="PANTHER" id="PTHR13489:SF0">
    <property type="entry name" value="MINI-CHROMOSOME MAINTENANCE COMPLEX-BINDING PROTEIN"/>
    <property type="match status" value="1"/>
</dbReference>
<accession>A0A1B6LIG0</accession>
<dbReference type="GO" id="GO:0006261">
    <property type="term" value="P:DNA-templated DNA replication"/>
    <property type="evidence" value="ECO:0007669"/>
    <property type="project" value="TreeGrafter"/>
</dbReference>
<feature type="compositionally biased region" description="Polar residues" evidence="5">
    <location>
        <begin position="129"/>
        <end position="139"/>
    </location>
</feature>
<gene>
    <name evidence="6" type="ORF">g.13988</name>
</gene>
<evidence type="ECO:0000256" key="3">
    <source>
        <dbReference type="ARBA" id="ARBA00015405"/>
    </source>
</evidence>
<reference evidence="6" key="1">
    <citation type="submission" date="2015-11" db="EMBL/GenBank/DDBJ databases">
        <title>De novo transcriptome assembly of four potential Pierce s Disease insect vectors from Arizona vineyards.</title>
        <authorList>
            <person name="Tassone E.E."/>
        </authorList>
    </citation>
    <scope>NUCLEOTIDE SEQUENCE</scope>
</reference>
<evidence type="ECO:0000313" key="6">
    <source>
        <dbReference type="EMBL" id="JAT23466.1"/>
    </source>
</evidence>
<proteinExistence type="inferred from homology"/>
<name>A0A1B6LIG0_9HEMI</name>
<evidence type="ECO:0000256" key="2">
    <source>
        <dbReference type="ARBA" id="ARBA00007925"/>
    </source>
</evidence>
<comment type="subcellular location">
    <subcellularLocation>
        <location evidence="1">Nucleus</location>
    </subcellularLocation>
</comment>
<feature type="region of interest" description="Disordered" evidence="5">
    <location>
        <begin position="122"/>
        <end position="172"/>
    </location>
</feature>
<comment type="similarity">
    <text evidence="2">Belongs to the MCMBP family.</text>
</comment>
<dbReference type="PANTHER" id="PTHR13489">
    <property type="entry name" value="MINI-CHROMOSOME MAINTENANCE COMPLEX-BINDING PROTEIN"/>
    <property type="match status" value="1"/>
</dbReference>
<evidence type="ECO:0000256" key="4">
    <source>
        <dbReference type="ARBA" id="ARBA00023242"/>
    </source>
</evidence>
<dbReference type="InterPro" id="IPR019140">
    <property type="entry name" value="MCM_complex-bd"/>
</dbReference>
<evidence type="ECO:0000256" key="5">
    <source>
        <dbReference type="SAM" id="MobiDB-lite"/>
    </source>
</evidence>
<dbReference type="GO" id="GO:0005634">
    <property type="term" value="C:nucleus"/>
    <property type="evidence" value="ECO:0007669"/>
    <property type="project" value="UniProtKB-SubCell"/>
</dbReference>
<protein>
    <recommendedName>
        <fullName evidence="3">Mini-chromosome maintenance complex-binding protein</fullName>
    </recommendedName>
</protein>
<evidence type="ECO:0000256" key="1">
    <source>
        <dbReference type="ARBA" id="ARBA00004123"/>
    </source>
</evidence>
<dbReference type="GO" id="GO:0003682">
    <property type="term" value="F:chromatin binding"/>
    <property type="evidence" value="ECO:0007669"/>
    <property type="project" value="TreeGrafter"/>
</dbReference>
<dbReference type="EMBL" id="GEBQ01016511">
    <property type="protein sequence ID" value="JAT23466.1"/>
    <property type="molecule type" value="Transcribed_RNA"/>
</dbReference>
<feature type="compositionally biased region" description="Low complexity" evidence="5">
    <location>
        <begin position="147"/>
        <end position="160"/>
    </location>
</feature>
<dbReference type="AlphaFoldDB" id="A0A1B6LIG0"/>
<sequence>MESWTSSYWQANAAICMDELKKNNVWEKIPLINTTPNHLLKDGQLVRFRGMIQDMHNPVYYLASYEILDTTTNTKSIRSGKYKDSLECAEHERVLFDSDQTVNQERRPVYCISVPAVNSWAQCKKSGPKPNQDQDQPQASGVKRSAQDISDSSVESSRVGSNEELSKRLCSSRTSAEVGNSGVAMETGCGEQTTDLNLPIPDSQAEACLVN</sequence>
<organism evidence="6">
    <name type="scientific">Graphocephala atropunctata</name>
    <dbReference type="NCBI Taxonomy" id="36148"/>
    <lineage>
        <taxon>Eukaryota</taxon>
        <taxon>Metazoa</taxon>
        <taxon>Ecdysozoa</taxon>
        <taxon>Arthropoda</taxon>
        <taxon>Hexapoda</taxon>
        <taxon>Insecta</taxon>
        <taxon>Pterygota</taxon>
        <taxon>Neoptera</taxon>
        <taxon>Paraneoptera</taxon>
        <taxon>Hemiptera</taxon>
        <taxon>Auchenorrhyncha</taxon>
        <taxon>Membracoidea</taxon>
        <taxon>Cicadellidae</taxon>
        <taxon>Cicadellinae</taxon>
        <taxon>Cicadellini</taxon>
        <taxon>Graphocephala</taxon>
    </lineage>
</organism>
<feature type="non-terminal residue" evidence="6">
    <location>
        <position position="211"/>
    </location>
</feature>
<keyword evidence="4" id="KW-0539">Nucleus</keyword>
<dbReference type="Pfam" id="PF09739">
    <property type="entry name" value="MCM_bind"/>
    <property type="match status" value="1"/>
</dbReference>